<name>A0AA87ZPW1_FICCA</name>
<dbReference type="SUPFAM" id="SSF51197">
    <property type="entry name" value="Clavaminate synthase-like"/>
    <property type="match status" value="1"/>
</dbReference>
<evidence type="ECO:0000256" key="2">
    <source>
        <dbReference type="ARBA" id="ARBA00022723"/>
    </source>
</evidence>
<dbReference type="AlphaFoldDB" id="A0AA87ZPW1"/>
<dbReference type="GO" id="GO:0016491">
    <property type="term" value="F:oxidoreductase activity"/>
    <property type="evidence" value="ECO:0007669"/>
    <property type="project" value="UniProtKB-KW"/>
</dbReference>
<sequence length="366" mass="41426">MESDQVIKRDDYGGSLPVENVQALASRNSTEVPSRYLRHDIEFDQVSSEDSLDQIPVIDMSKLLDDHECPLGHHDELEKLHLACKEWGFFQLINHGVAEEVIEKMKKDMEEFFKLPLEKKQAFSQPPNSIEGYGQAFVVSEEQKLDWGDMLFLLPLPDSLRNMKLWPTDPASFRESLDNYSRELHQVTMLLLKFMSRNLGLNPMTLPSVFEDGTQGVRMNYYPPCVLANKVMGLTPHSDATGLTLLLQVNDVQGLQIKKNGKWLPVKPVPGAFIVNIGDVIEIMSNGEYKSIEHRAVVNPEKQRLSIAAFHSPDLTTMIGPLPELVNNNNNNVKAHYKTITHHDYVRLIVGTKLDGKSTLDLMKLP</sequence>
<reference evidence="8" key="1">
    <citation type="submission" date="2023-07" db="EMBL/GenBank/DDBJ databases">
        <title>draft genome sequence of fig (Ficus carica).</title>
        <authorList>
            <person name="Takahashi T."/>
            <person name="Nishimura K."/>
        </authorList>
    </citation>
    <scope>NUCLEOTIDE SEQUENCE</scope>
</reference>
<comment type="similarity">
    <text evidence="1 6">Belongs to the iron/ascorbate-dependent oxidoreductase family.</text>
</comment>
<dbReference type="Gene3D" id="2.60.120.330">
    <property type="entry name" value="B-lactam Antibiotic, Isopenicillin N Synthase, Chain"/>
    <property type="match status" value="1"/>
</dbReference>
<dbReference type="Pfam" id="PF14226">
    <property type="entry name" value="DIOX_N"/>
    <property type="match status" value="1"/>
</dbReference>
<comment type="caution">
    <text evidence="8">The sequence shown here is derived from an EMBL/GenBank/DDBJ whole genome shotgun (WGS) entry which is preliminary data.</text>
</comment>
<dbReference type="InterPro" id="IPR044861">
    <property type="entry name" value="IPNS-like_FE2OG_OXY"/>
</dbReference>
<evidence type="ECO:0000259" key="7">
    <source>
        <dbReference type="PROSITE" id="PS51471"/>
    </source>
</evidence>
<dbReference type="InterPro" id="IPR026992">
    <property type="entry name" value="DIOX_N"/>
</dbReference>
<evidence type="ECO:0000256" key="3">
    <source>
        <dbReference type="ARBA" id="ARBA00022896"/>
    </source>
</evidence>
<dbReference type="InterPro" id="IPR050295">
    <property type="entry name" value="Plant_2OG-oxidoreductases"/>
</dbReference>
<evidence type="ECO:0000313" key="8">
    <source>
        <dbReference type="EMBL" id="GMN30733.1"/>
    </source>
</evidence>
<dbReference type="GO" id="GO:0031418">
    <property type="term" value="F:L-ascorbic acid binding"/>
    <property type="evidence" value="ECO:0007669"/>
    <property type="project" value="UniProtKB-KW"/>
</dbReference>
<dbReference type="PROSITE" id="PS51471">
    <property type="entry name" value="FE2OG_OXY"/>
    <property type="match status" value="1"/>
</dbReference>
<dbReference type="Proteomes" id="UP001187192">
    <property type="component" value="Unassembled WGS sequence"/>
</dbReference>
<evidence type="ECO:0000256" key="6">
    <source>
        <dbReference type="RuleBase" id="RU003682"/>
    </source>
</evidence>
<keyword evidence="5 6" id="KW-0408">Iron</keyword>
<evidence type="ECO:0000256" key="5">
    <source>
        <dbReference type="ARBA" id="ARBA00023004"/>
    </source>
</evidence>
<dbReference type="FunFam" id="2.60.120.330:FF:000001">
    <property type="entry name" value="Protein SRG1"/>
    <property type="match status" value="1"/>
</dbReference>
<keyword evidence="3" id="KW-0847">Vitamin C</keyword>
<dbReference type="InterPro" id="IPR027443">
    <property type="entry name" value="IPNS-like_sf"/>
</dbReference>
<dbReference type="Pfam" id="PF03171">
    <property type="entry name" value="2OG-FeII_Oxy"/>
    <property type="match status" value="1"/>
</dbReference>
<dbReference type="GO" id="GO:0046872">
    <property type="term" value="F:metal ion binding"/>
    <property type="evidence" value="ECO:0007669"/>
    <property type="project" value="UniProtKB-KW"/>
</dbReference>
<evidence type="ECO:0000256" key="1">
    <source>
        <dbReference type="ARBA" id="ARBA00008056"/>
    </source>
</evidence>
<keyword evidence="2 6" id="KW-0479">Metal-binding</keyword>
<keyword evidence="4 6" id="KW-0560">Oxidoreductase</keyword>
<evidence type="ECO:0000256" key="4">
    <source>
        <dbReference type="ARBA" id="ARBA00023002"/>
    </source>
</evidence>
<proteinExistence type="inferred from homology"/>
<dbReference type="InterPro" id="IPR005123">
    <property type="entry name" value="Oxoglu/Fe-dep_dioxygenase_dom"/>
</dbReference>
<accession>A0AA87ZPW1</accession>
<organism evidence="8 9">
    <name type="scientific">Ficus carica</name>
    <name type="common">Common fig</name>
    <dbReference type="NCBI Taxonomy" id="3494"/>
    <lineage>
        <taxon>Eukaryota</taxon>
        <taxon>Viridiplantae</taxon>
        <taxon>Streptophyta</taxon>
        <taxon>Embryophyta</taxon>
        <taxon>Tracheophyta</taxon>
        <taxon>Spermatophyta</taxon>
        <taxon>Magnoliopsida</taxon>
        <taxon>eudicotyledons</taxon>
        <taxon>Gunneridae</taxon>
        <taxon>Pentapetalae</taxon>
        <taxon>rosids</taxon>
        <taxon>fabids</taxon>
        <taxon>Rosales</taxon>
        <taxon>Moraceae</taxon>
        <taxon>Ficeae</taxon>
        <taxon>Ficus</taxon>
    </lineage>
</organism>
<feature type="domain" description="Fe2OG dioxygenase" evidence="7">
    <location>
        <begin position="213"/>
        <end position="313"/>
    </location>
</feature>
<dbReference type="PANTHER" id="PTHR47991">
    <property type="entry name" value="OXOGLUTARATE/IRON-DEPENDENT DIOXYGENASE"/>
    <property type="match status" value="1"/>
</dbReference>
<evidence type="ECO:0000313" key="9">
    <source>
        <dbReference type="Proteomes" id="UP001187192"/>
    </source>
</evidence>
<keyword evidence="9" id="KW-1185">Reference proteome</keyword>
<gene>
    <name evidence="8" type="ORF">TIFTF001_002942</name>
</gene>
<dbReference type="EMBL" id="BTGU01000003">
    <property type="protein sequence ID" value="GMN30733.1"/>
    <property type="molecule type" value="Genomic_DNA"/>
</dbReference>
<protein>
    <recommendedName>
        <fullName evidence="7">Fe2OG dioxygenase domain-containing protein</fullName>
    </recommendedName>
</protein>